<dbReference type="InterPro" id="IPR051915">
    <property type="entry name" value="Cellulose_Degrad_GH3"/>
</dbReference>
<evidence type="ECO:0000256" key="2">
    <source>
        <dbReference type="ARBA" id="ARBA00005336"/>
    </source>
</evidence>
<evidence type="ECO:0000256" key="7">
    <source>
        <dbReference type="SAM" id="SignalP"/>
    </source>
</evidence>
<evidence type="ECO:0000256" key="3">
    <source>
        <dbReference type="ARBA" id="ARBA00012744"/>
    </source>
</evidence>
<dbReference type="InterPro" id="IPR036962">
    <property type="entry name" value="Glyco_hydro_3_N_sf"/>
</dbReference>
<dbReference type="VEuPathDB" id="FungiDB:H310_02406"/>
<dbReference type="PANTHER" id="PTHR30620:SF16">
    <property type="entry name" value="LYSOSOMAL BETA GLUCOSIDASE"/>
    <property type="match status" value="1"/>
</dbReference>
<comment type="similarity">
    <text evidence="2">Belongs to the glycosyl hydrolase 3 family.</text>
</comment>
<dbReference type="OrthoDB" id="47059at2759"/>
<gene>
    <name evidence="9" type="ORF">H310_02406</name>
</gene>
<dbReference type="AlphaFoldDB" id="A0A024UQC2"/>
<dbReference type="Pfam" id="PF00933">
    <property type="entry name" value="Glyco_hydro_3"/>
    <property type="match status" value="1"/>
</dbReference>
<dbReference type="InterPro" id="IPR013783">
    <property type="entry name" value="Ig-like_fold"/>
</dbReference>
<comment type="catalytic activity">
    <reaction evidence="1">
        <text>Hydrolysis of terminal, non-reducing beta-D-glucosyl residues with release of beta-D-glucose.</text>
        <dbReference type="EC" id="3.2.1.21"/>
    </reaction>
</comment>
<evidence type="ECO:0000256" key="5">
    <source>
        <dbReference type="ARBA" id="ARBA00022801"/>
    </source>
</evidence>
<evidence type="ECO:0000256" key="6">
    <source>
        <dbReference type="ARBA" id="ARBA00023295"/>
    </source>
</evidence>
<evidence type="ECO:0000256" key="4">
    <source>
        <dbReference type="ARBA" id="ARBA00022729"/>
    </source>
</evidence>
<dbReference type="PRINTS" id="PR00133">
    <property type="entry name" value="GLHYDRLASE3"/>
</dbReference>
<feature type="domain" description="Fibronectin type III-like" evidence="8">
    <location>
        <begin position="721"/>
        <end position="795"/>
    </location>
</feature>
<dbReference type="InterPro" id="IPR036881">
    <property type="entry name" value="Glyco_hydro_3_C_sf"/>
</dbReference>
<dbReference type="Gene3D" id="3.40.50.1700">
    <property type="entry name" value="Glycoside hydrolase family 3 C-terminal domain"/>
    <property type="match status" value="1"/>
</dbReference>
<dbReference type="InterPro" id="IPR001764">
    <property type="entry name" value="Glyco_hydro_3_N"/>
</dbReference>
<dbReference type="SUPFAM" id="SSF52279">
    <property type="entry name" value="Beta-D-glucan exohydrolase, C-terminal domain"/>
    <property type="match status" value="1"/>
</dbReference>
<feature type="signal peptide" evidence="7">
    <location>
        <begin position="1"/>
        <end position="16"/>
    </location>
</feature>
<feature type="chain" id="PRO_5001538366" description="beta-glucosidase" evidence="7">
    <location>
        <begin position="17"/>
        <end position="836"/>
    </location>
</feature>
<dbReference type="RefSeq" id="XP_008864125.1">
    <property type="nucleotide sequence ID" value="XM_008865903.1"/>
</dbReference>
<dbReference type="SMART" id="SM01217">
    <property type="entry name" value="Fn3_like"/>
    <property type="match status" value="1"/>
</dbReference>
<dbReference type="Pfam" id="PF14310">
    <property type="entry name" value="Fn3-like"/>
    <property type="match status" value="1"/>
</dbReference>
<dbReference type="GO" id="GO:0009251">
    <property type="term" value="P:glucan catabolic process"/>
    <property type="evidence" value="ECO:0007669"/>
    <property type="project" value="TreeGrafter"/>
</dbReference>
<name>A0A024UQC2_9STRA</name>
<reference evidence="9" key="1">
    <citation type="submission" date="2013-12" db="EMBL/GenBank/DDBJ databases">
        <title>The Genome Sequence of Aphanomyces invadans NJM9701.</title>
        <authorList>
            <consortium name="The Broad Institute Genomics Platform"/>
            <person name="Russ C."/>
            <person name="Tyler B."/>
            <person name="van West P."/>
            <person name="Dieguez-Uribeondo J."/>
            <person name="Young S.K."/>
            <person name="Zeng Q."/>
            <person name="Gargeya S."/>
            <person name="Fitzgerald M."/>
            <person name="Abouelleil A."/>
            <person name="Alvarado L."/>
            <person name="Chapman S.B."/>
            <person name="Gainer-Dewar J."/>
            <person name="Goldberg J."/>
            <person name="Griggs A."/>
            <person name="Gujja S."/>
            <person name="Hansen M."/>
            <person name="Howarth C."/>
            <person name="Imamovic A."/>
            <person name="Ireland A."/>
            <person name="Larimer J."/>
            <person name="McCowan C."/>
            <person name="Murphy C."/>
            <person name="Pearson M."/>
            <person name="Poon T.W."/>
            <person name="Priest M."/>
            <person name="Roberts A."/>
            <person name="Saif S."/>
            <person name="Shea T."/>
            <person name="Sykes S."/>
            <person name="Wortman J."/>
            <person name="Nusbaum C."/>
            <person name="Birren B."/>
        </authorList>
    </citation>
    <scope>NUCLEOTIDE SEQUENCE [LARGE SCALE GENOMIC DNA]</scope>
    <source>
        <strain evidence="9">NJM9701</strain>
    </source>
</reference>
<dbReference type="InterPro" id="IPR017853">
    <property type="entry name" value="GH"/>
</dbReference>
<keyword evidence="5" id="KW-0378">Hydrolase</keyword>
<dbReference type="GeneID" id="20079456"/>
<dbReference type="PANTHER" id="PTHR30620">
    <property type="entry name" value="PERIPLASMIC BETA-GLUCOSIDASE-RELATED"/>
    <property type="match status" value="1"/>
</dbReference>
<proteinExistence type="inferred from homology"/>
<dbReference type="GO" id="GO:0008422">
    <property type="term" value="F:beta-glucosidase activity"/>
    <property type="evidence" value="ECO:0007669"/>
    <property type="project" value="UniProtKB-EC"/>
</dbReference>
<keyword evidence="6" id="KW-0326">Glycosidase</keyword>
<evidence type="ECO:0000259" key="8">
    <source>
        <dbReference type="SMART" id="SM01217"/>
    </source>
</evidence>
<dbReference type="InterPro" id="IPR026891">
    <property type="entry name" value="Fn3-like"/>
</dbReference>
<organism evidence="9">
    <name type="scientific">Aphanomyces invadans</name>
    <dbReference type="NCBI Taxonomy" id="157072"/>
    <lineage>
        <taxon>Eukaryota</taxon>
        <taxon>Sar</taxon>
        <taxon>Stramenopiles</taxon>
        <taxon>Oomycota</taxon>
        <taxon>Saprolegniomycetes</taxon>
        <taxon>Saprolegniales</taxon>
        <taxon>Verrucalvaceae</taxon>
        <taxon>Aphanomyces</taxon>
    </lineage>
</organism>
<dbReference type="Pfam" id="PF01915">
    <property type="entry name" value="Glyco_hydro_3_C"/>
    <property type="match status" value="1"/>
</dbReference>
<dbReference type="InterPro" id="IPR002772">
    <property type="entry name" value="Glyco_hydro_3_C"/>
</dbReference>
<dbReference type="STRING" id="157072.A0A024UQC2"/>
<dbReference type="Gene3D" id="2.60.40.10">
    <property type="entry name" value="Immunoglobulins"/>
    <property type="match status" value="1"/>
</dbReference>
<keyword evidence="4 7" id="KW-0732">Signal</keyword>
<evidence type="ECO:0000313" key="9">
    <source>
        <dbReference type="EMBL" id="ETW08032.1"/>
    </source>
</evidence>
<dbReference type="SUPFAM" id="SSF51445">
    <property type="entry name" value="(Trans)glycosidases"/>
    <property type="match status" value="1"/>
</dbReference>
<dbReference type="eggNOG" id="ENOG502QQ55">
    <property type="taxonomic scope" value="Eukaryota"/>
</dbReference>
<dbReference type="EMBL" id="KI913954">
    <property type="protein sequence ID" value="ETW08032.1"/>
    <property type="molecule type" value="Genomic_DNA"/>
</dbReference>
<evidence type="ECO:0000256" key="1">
    <source>
        <dbReference type="ARBA" id="ARBA00000448"/>
    </source>
</evidence>
<sequence length="836" mass="90450">MRVLVGASMGALAVLGHPAFVDIGVATAKAKAMASSMTIADLLGQMNQIEVGAFTYDDWDNDGQKTINSSLVEDYAKHNVGAYLNLVPNLAEWGRPLWNASQYRALVATLQDAHVNRSSTRIPILYGFDSTHGANYIANATLFPQPINTGATFNVELAGAVGMYTGRDTLAGGMPWVYSPMLEVIRHKHWPRMYESYNEDIVAVSELGRAYIAGMQSQGVAACFKHFIGYSDPTDGNDRTDVVLSKHQVLNYFVPPFKAAIEAGVLSGMGTYVGLNGVPMAANNVTSNLLLRRDLNFSGLMVTDWGEMYLLHDPRKLVPSELEATAVGMNRTTYDMVMTPHDMSFIKYGRQLVSTGRLARARLEQAVSRILTLKFVLNLFENPLPGADLVDLVGDNASRAAAIVVAQESIVLLKNDDHVLPLGRPPTTTTTNHTMSLFLTGPSIDNIGLQCGGWSLAWQGIDGNAAFPHGQSIRHAINATVRAWNLTAASTDTIAANENGIPRLDHVNVTFLQAMDIYGNFTSNESLQEAIALASTATHTIVALGERNYAEQFGNSDPQALPPAFVTYVKALATTKTRIILVVVAGRPRILNGLAELCHAVLWAGLPCEAGGQAIADVLFGRVNPSAKLPFTYPKTDGHVNLATPYYYRSNDVGSTACVRGGKEFSTDCATEYPFGAGLSYTTFDYTNMQVTPTTLTSDAAAVVVTASVVVTNTGRVAGKEVVMLFVSPPPSLHNETETRLLKRFAKIWLAPGESTVVRFDITPSDWGFYHNEFGTGLRKTAPSGSYVVHFKPTTNCADPSTSLCQTVRWENRSGAAAAWNAWHWVVAVLAWVAAL</sequence>
<accession>A0A024UQC2</accession>
<protein>
    <recommendedName>
        <fullName evidence="3">beta-glucosidase</fullName>
        <ecNumber evidence="3">3.2.1.21</ecNumber>
    </recommendedName>
</protein>
<dbReference type="EC" id="3.2.1.21" evidence="3"/>
<dbReference type="Gene3D" id="3.20.20.300">
    <property type="entry name" value="Glycoside hydrolase, family 3, N-terminal domain"/>
    <property type="match status" value="1"/>
</dbReference>